<feature type="transmembrane region" description="Helical" evidence="6">
    <location>
        <begin position="287"/>
        <end position="306"/>
    </location>
</feature>
<comment type="subcellular location">
    <subcellularLocation>
        <location evidence="1">Cell membrane</location>
        <topology evidence="1">Multi-pass membrane protein</topology>
    </subcellularLocation>
</comment>
<dbReference type="GO" id="GO:0022857">
    <property type="term" value="F:transmembrane transporter activity"/>
    <property type="evidence" value="ECO:0007669"/>
    <property type="project" value="InterPro"/>
</dbReference>
<dbReference type="Pfam" id="PF07690">
    <property type="entry name" value="MFS_1"/>
    <property type="match status" value="1"/>
</dbReference>
<feature type="transmembrane region" description="Helical" evidence="6">
    <location>
        <begin position="146"/>
        <end position="165"/>
    </location>
</feature>
<keyword evidence="5 6" id="KW-0472">Membrane</keyword>
<feature type="transmembrane region" description="Helical" evidence="6">
    <location>
        <begin position="382"/>
        <end position="408"/>
    </location>
</feature>
<feature type="transmembrane region" description="Helical" evidence="6">
    <location>
        <begin position="58"/>
        <end position="83"/>
    </location>
</feature>
<accession>W6TFE6</accession>
<feature type="transmembrane region" description="Helical" evidence="6">
    <location>
        <begin position="260"/>
        <end position="280"/>
    </location>
</feature>
<dbReference type="PANTHER" id="PTHR43124">
    <property type="entry name" value="PURINE EFFLUX PUMP PBUE"/>
    <property type="match status" value="1"/>
</dbReference>
<dbReference type="AlphaFoldDB" id="W6TFE6"/>
<dbReference type="eggNOG" id="COG2271">
    <property type="taxonomic scope" value="Bacteria"/>
</dbReference>
<keyword evidence="9" id="KW-1185">Reference proteome</keyword>
<reference evidence="8 9" key="1">
    <citation type="journal article" date="2014" name="FEMS Microbiol. Lett.">
        <title>Draft genome sequences of three Holospora species (Holospora obtusa, Holospora undulata, and Holospora elegans), endonuclear symbiotic bacteria of the ciliate Paramecium caudatum.</title>
        <authorList>
            <person name="Dohra H."/>
            <person name="Tanaka K."/>
            <person name="Suzuki T."/>
            <person name="Fujishima M."/>
            <person name="Suzuki H."/>
        </authorList>
    </citation>
    <scope>NUCLEOTIDE SEQUENCE [LARGE SCALE GENOMIC DNA]</scope>
    <source>
        <strain evidence="8 9">F1</strain>
    </source>
</reference>
<feature type="transmembrane region" description="Helical" evidence="6">
    <location>
        <begin position="312"/>
        <end position="335"/>
    </location>
</feature>
<dbReference type="PROSITE" id="PS50850">
    <property type="entry name" value="MFS"/>
    <property type="match status" value="1"/>
</dbReference>
<feature type="transmembrane region" description="Helical" evidence="6">
    <location>
        <begin position="90"/>
        <end position="108"/>
    </location>
</feature>
<keyword evidence="4 6" id="KW-1133">Transmembrane helix</keyword>
<evidence type="ECO:0000256" key="5">
    <source>
        <dbReference type="ARBA" id="ARBA00023136"/>
    </source>
</evidence>
<keyword evidence="2" id="KW-1003">Cell membrane</keyword>
<sequence length="419" mass="46295">MKKQKYIFGNMETVKHFNWIKACLKLFIPLLFFGYQFILRRWPGLMMETMMKQFSVNATEFGMLASMYYYGYAGMQLPIAFLCGRLEMRVVLCFCALLCSIGLSILTYTHHVYLAMIAQFFIGSGSAAGFLCAAEAISLWFPKERYGQVMGVSVAFGLLGAIYGGQPVRSLLDLYPWQFVAFGIVGVGCLISFSALWLPSSAKHHSVEASGGFCDIFKNPILIFLGIANLLMVGVLEGFADVWAGPFLVQNYGLSASHSAGIASWIFKGMMIGSPIVAFLAKYFGNYAVIVACGISMSGAFLLLLFSSVPLWSLPLLFVILGIGCCYQILIFVAARDWCPAHKIGAGLAFLNTLNMLGGAFFHPIIGFFVDHLNNKISLKLTYTYALSIIPLCGIVGMIMVFCVGWYYRRKIVHNKTCI</sequence>
<dbReference type="OrthoDB" id="272777at2"/>
<feature type="transmembrane region" description="Helical" evidence="6">
    <location>
        <begin position="177"/>
        <end position="198"/>
    </location>
</feature>
<feature type="transmembrane region" description="Helical" evidence="6">
    <location>
        <begin position="219"/>
        <end position="240"/>
    </location>
</feature>
<evidence type="ECO:0000256" key="1">
    <source>
        <dbReference type="ARBA" id="ARBA00004651"/>
    </source>
</evidence>
<evidence type="ECO:0000256" key="3">
    <source>
        <dbReference type="ARBA" id="ARBA00022692"/>
    </source>
</evidence>
<keyword evidence="3 6" id="KW-0812">Transmembrane</keyword>
<evidence type="ECO:0000256" key="2">
    <source>
        <dbReference type="ARBA" id="ARBA00022475"/>
    </source>
</evidence>
<dbReference type="InterPro" id="IPR036259">
    <property type="entry name" value="MFS_trans_sf"/>
</dbReference>
<protein>
    <submittedName>
        <fullName evidence="8">Transporter YybO</fullName>
    </submittedName>
</protein>
<dbReference type="Proteomes" id="UP000019112">
    <property type="component" value="Unassembled WGS sequence"/>
</dbReference>
<dbReference type="InterPro" id="IPR011701">
    <property type="entry name" value="MFS"/>
</dbReference>
<feature type="transmembrane region" description="Helical" evidence="6">
    <location>
        <begin position="20"/>
        <end position="38"/>
    </location>
</feature>
<proteinExistence type="predicted"/>
<gene>
    <name evidence="8" type="ORF">P618_200047</name>
</gene>
<dbReference type="GO" id="GO:0005886">
    <property type="term" value="C:plasma membrane"/>
    <property type="evidence" value="ECO:0007669"/>
    <property type="project" value="UniProtKB-SubCell"/>
</dbReference>
<evidence type="ECO:0000259" key="7">
    <source>
        <dbReference type="PROSITE" id="PS50850"/>
    </source>
</evidence>
<comment type="caution">
    <text evidence="8">The sequence shown here is derived from an EMBL/GenBank/DDBJ whole genome shotgun (WGS) entry which is preliminary data.</text>
</comment>
<feature type="domain" description="Major facilitator superfamily (MFS) profile" evidence="7">
    <location>
        <begin position="22"/>
        <end position="409"/>
    </location>
</feature>
<dbReference type="SUPFAM" id="SSF103473">
    <property type="entry name" value="MFS general substrate transporter"/>
    <property type="match status" value="1"/>
</dbReference>
<dbReference type="Gene3D" id="1.20.1250.20">
    <property type="entry name" value="MFS general substrate transporter like domains"/>
    <property type="match status" value="2"/>
</dbReference>
<dbReference type="InterPro" id="IPR050189">
    <property type="entry name" value="MFS_Efflux_Transporters"/>
</dbReference>
<dbReference type="STRING" id="1399147.P618_200047"/>
<dbReference type="EMBL" id="AWTR02000006">
    <property type="protein sequence ID" value="ETZ07736.1"/>
    <property type="molecule type" value="Genomic_DNA"/>
</dbReference>
<feature type="transmembrane region" description="Helical" evidence="6">
    <location>
        <begin position="347"/>
        <end position="370"/>
    </location>
</feature>
<evidence type="ECO:0000256" key="6">
    <source>
        <dbReference type="SAM" id="Phobius"/>
    </source>
</evidence>
<name>W6TFE6_HOLOB</name>
<evidence type="ECO:0000256" key="4">
    <source>
        <dbReference type="ARBA" id="ARBA00022989"/>
    </source>
</evidence>
<dbReference type="InterPro" id="IPR020846">
    <property type="entry name" value="MFS_dom"/>
</dbReference>
<feature type="transmembrane region" description="Helical" evidence="6">
    <location>
        <begin position="114"/>
        <end position="134"/>
    </location>
</feature>
<evidence type="ECO:0000313" key="8">
    <source>
        <dbReference type="EMBL" id="ETZ07736.1"/>
    </source>
</evidence>
<organism evidence="8 9">
    <name type="scientific">Holospora obtusa F1</name>
    <dbReference type="NCBI Taxonomy" id="1399147"/>
    <lineage>
        <taxon>Bacteria</taxon>
        <taxon>Pseudomonadati</taxon>
        <taxon>Pseudomonadota</taxon>
        <taxon>Alphaproteobacteria</taxon>
        <taxon>Holosporales</taxon>
        <taxon>Holosporaceae</taxon>
        <taxon>Holospora</taxon>
    </lineage>
</organism>
<evidence type="ECO:0000313" key="9">
    <source>
        <dbReference type="Proteomes" id="UP000019112"/>
    </source>
</evidence>
<dbReference type="PANTHER" id="PTHR43124:SF3">
    <property type="entry name" value="CHLORAMPHENICOL EFFLUX PUMP RV0191"/>
    <property type="match status" value="1"/>
</dbReference>